<dbReference type="Proteomes" id="UP000005522">
    <property type="component" value="Chromosome"/>
</dbReference>
<name>A0A059ZWD4_ACICK</name>
<evidence type="ECO:0000259" key="1">
    <source>
        <dbReference type="Pfam" id="PF00156"/>
    </source>
</evidence>
<dbReference type="KEGG" id="acz:Acaty_c2049"/>
<evidence type="ECO:0000313" key="2">
    <source>
        <dbReference type="EMBL" id="AIA55905.1"/>
    </source>
</evidence>
<dbReference type="CDD" id="cd06223">
    <property type="entry name" value="PRTases_typeI"/>
    <property type="match status" value="1"/>
</dbReference>
<keyword evidence="2" id="KW-0808">Transferase</keyword>
<dbReference type="GeneID" id="92932122"/>
<dbReference type="HOGENOM" id="CLU_073912_0_1_6"/>
<dbReference type="GO" id="GO:0003999">
    <property type="term" value="F:adenine phosphoribosyltransferase activity"/>
    <property type="evidence" value="ECO:0007669"/>
    <property type="project" value="UniProtKB-EC"/>
</dbReference>
<dbReference type="InterPro" id="IPR029057">
    <property type="entry name" value="PRTase-like"/>
</dbReference>
<sequence>MVQNPNRLTTHRIHIQGVVRDLPLFPVAPELAIAVLNILGDVELCEAAAAGLTQALQGIDYHCLITAEAKSIPLAYAMARQSGKPYVVLRKHYKTYMGAALESSSHSITTGHAQKLYLDAKDRATVAGRRVVLVDDVISTGSTLTAMENLMHEAGAVVAARAAICTEGDPDRWRDVVALAHLPLFPWPAAEHPEGDHGHS</sequence>
<protein>
    <submittedName>
        <fullName evidence="2">Adenine phosphoribosyltransferase</fullName>
        <ecNumber evidence="2">2.4.2.7</ecNumber>
    </submittedName>
</protein>
<feature type="domain" description="Phosphoribosyltransferase" evidence="1">
    <location>
        <begin position="63"/>
        <end position="165"/>
    </location>
</feature>
<dbReference type="Pfam" id="PF00156">
    <property type="entry name" value="Pribosyltran"/>
    <property type="match status" value="1"/>
</dbReference>
<dbReference type="EC" id="2.4.2.7" evidence="2"/>
<dbReference type="RefSeq" id="WP_004868314.1">
    <property type="nucleotide sequence ID" value="NZ_CP005986.1"/>
</dbReference>
<dbReference type="SUPFAM" id="SSF53271">
    <property type="entry name" value="PRTase-like"/>
    <property type="match status" value="1"/>
</dbReference>
<organism evidence="2 3">
    <name type="scientific">Acidithiobacillus caldus (strain ATCC 51756 / DSM 8584 / KU)</name>
    <dbReference type="NCBI Taxonomy" id="637389"/>
    <lineage>
        <taxon>Bacteria</taxon>
        <taxon>Pseudomonadati</taxon>
        <taxon>Pseudomonadota</taxon>
        <taxon>Acidithiobacillia</taxon>
        <taxon>Acidithiobacillales</taxon>
        <taxon>Acidithiobacillaceae</taxon>
        <taxon>Acidithiobacillus</taxon>
    </lineage>
</organism>
<dbReference type="EMBL" id="CP005986">
    <property type="protein sequence ID" value="AIA55905.1"/>
    <property type="molecule type" value="Genomic_DNA"/>
</dbReference>
<accession>A0A059ZWD4</accession>
<dbReference type="InterPro" id="IPR000836">
    <property type="entry name" value="PRTase_dom"/>
</dbReference>
<reference evidence="2 3" key="1">
    <citation type="journal article" date="2009" name="J. Bacteriol.">
        <title>Draft genome sequence of the extremely acidophilic bacterium Acidithiobacillus caldus ATCC 51756 reveals metabolic versatility in the genus Acidithiobacillus.</title>
        <authorList>
            <person name="Valdes J."/>
            <person name="Quatrini R."/>
            <person name="Hallberg K."/>
            <person name="Dopson M."/>
            <person name="Valenzuela P.D."/>
            <person name="Holmes D.S."/>
        </authorList>
    </citation>
    <scope>NUCLEOTIDE SEQUENCE [LARGE SCALE GENOMIC DNA]</scope>
    <source>
        <strain evidence="3">ATCC 51756 / DSM 8584 / KU</strain>
    </source>
</reference>
<proteinExistence type="predicted"/>
<dbReference type="PANTHER" id="PTHR43218">
    <property type="entry name" value="PHOSPHORIBOSYLTRANSFERASE-RELATED"/>
    <property type="match status" value="1"/>
</dbReference>
<evidence type="ECO:0000313" key="3">
    <source>
        <dbReference type="Proteomes" id="UP000005522"/>
    </source>
</evidence>
<dbReference type="NCBIfam" id="NF005592">
    <property type="entry name" value="PRK07322.1"/>
    <property type="match status" value="1"/>
</dbReference>
<dbReference type="AlphaFoldDB" id="A0A059ZWD4"/>
<dbReference type="Gene3D" id="3.40.50.2020">
    <property type="match status" value="1"/>
</dbReference>
<gene>
    <name evidence="2" type="ORF">Acaty_c2049</name>
</gene>
<keyword evidence="2" id="KW-0328">Glycosyltransferase</keyword>
<dbReference type="eggNOG" id="COG0503">
    <property type="taxonomic scope" value="Bacteria"/>
</dbReference>
<dbReference type="PANTHER" id="PTHR43218:SF1">
    <property type="entry name" value="PHOSPHORIBOSYLTRANSFERASE"/>
    <property type="match status" value="1"/>
</dbReference>